<comment type="subcellular location">
    <subcellularLocation>
        <location evidence="1">Cell membrane</location>
        <topology evidence="1">Single-pass membrane protein</topology>
    </subcellularLocation>
</comment>
<evidence type="ECO:0000256" key="2">
    <source>
        <dbReference type="ARBA" id="ARBA00011073"/>
    </source>
</evidence>
<keyword evidence="6 10" id="KW-0378">Hydrolase</keyword>
<dbReference type="Proteomes" id="UP001152755">
    <property type="component" value="Unassembled WGS sequence"/>
</dbReference>
<evidence type="ECO:0000256" key="7">
    <source>
        <dbReference type="ARBA" id="ARBA00022825"/>
    </source>
</evidence>
<evidence type="ECO:0000256" key="13">
    <source>
        <dbReference type="SAM" id="Phobius"/>
    </source>
</evidence>
<evidence type="ECO:0000313" key="16">
    <source>
        <dbReference type="EMBL" id="MDG3016286.1"/>
    </source>
</evidence>
<evidence type="ECO:0000313" key="17">
    <source>
        <dbReference type="Proteomes" id="UP001152755"/>
    </source>
</evidence>
<dbReference type="PROSITE" id="PS51892">
    <property type="entry name" value="SUBTILASE"/>
    <property type="match status" value="1"/>
</dbReference>
<keyword evidence="9 13" id="KW-0472">Membrane</keyword>
<dbReference type="Gene3D" id="3.40.50.200">
    <property type="entry name" value="Peptidase S8/S53 domain"/>
    <property type="match status" value="1"/>
</dbReference>
<comment type="similarity">
    <text evidence="2 10 11">Belongs to the peptidase S8 family.</text>
</comment>
<dbReference type="PANTHER" id="PTHR43806">
    <property type="entry name" value="PEPTIDASE S8"/>
    <property type="match status" value="1"/>
</dbReference>
<feature type="chain" id="PRO_5040805121" evidence="14">
    <location>
        <begin position="27"/>
        <end position="433"/>
    </location>
</feature>
<keyword evidence="3" id="KW-1003">Cell membrane</keyword>
<feature type="active site" description="Charge relay system" evidence="10">
    <location>
        <position position="112"/>
    </location>
</feature>
<dbReference type="PRINTS" id="PR00723">
    <property type="entry name" value="SUBTILISIN"/>
</dbReference>
<keyword evidence="4 10" id="KW-0645">Protease</keyword>
<dbReference type="AlphaFoldDB" id="A0A9X4M324"/>
<sequence>MITSRLLAAVCVSGTVALAGAPPAFAADPPPPGMRQTSACTVAVAAPGSNFHDPSPAQRFMDFQPAWKFATGRDQRVAVIDTGVSRNPRLHSLEGGGDFIGGSDGTSDCDGHGTAVAGLIAGASSQSDGFAGVAPDATIIAIRQSSSNFSKDGGGQPGGDVNTLAAAVRKAIAERATVINISEVACRVQGQLGDGNLGAAVREAADQNIVVVAAAGNTGNGQDCPANNPLLPDPLHPDASGEDSVQVEATPARFSGDVLAVGSVDADGTPSKFTLSGPWIGVAAPGEGIVSLATGSGLADSFRRADGQLSPIEGTSFAAPYVAGVAALVRQRYPKLNARQVIERIERTAHSPAHGWDSQVGFGIVDPVAAVTADLPSGEGASAPMSQAIPAPAPEQSKSTVARDAALIGVAVCVVLLIAGSLASLPPRRIRRR</sequence>
<feature type="region of interest" description="Disordered" evidence="12">
    <location>
        <begin position="376"/>
        <end position="396"/>
    </location>
</feature>
<keyword evidence="14" id="KW-0732">Signal</keyword>
<dbReference type="EMBL" id="JANRHA010000012">
    <property type="protein sequence ID" value="MDG3016286.1"/>
    <property type="molecule type" value="Genomic_DNA"/>
</dbReference>
<gene>
    <name evidence="16" type="primary">mycP</name>
    <name evidence="16" type="ORF">NVS88_17160</name>
</gene>
<dbReference type="InterPro" id="IPR023834">
    <property type="entry name" value="T7SS_pept_S8A_mycosin"/>
</dbReference>
<feature type="domain" description="Peptidase S8/S53" evidence="15">
    <location>
        <begin position="72"/>
        <end position="363"/>
    </location>
</feature>
<dbReference type="Pfam" id="PF00082">
    <property type="entry name" value="Peptidase_S8"/>
    <property type="match status" value="1"/>
</dbReference>
<evidence type="ECO:0000256" key="12">
    <source>
        <dbReference type="SAM" id="MobiDB-lite"/>
    </source>
</evidence>
<dbReference type="PROSITE" id="PS00137">
    <property type="entry name" value="SUBTILASE_HIS"/>
    <property type="match status" value="1"/>
</dbReference>
<dbReference type="PROSITE" id="PS00136">
    <property type="entry name" value="SUBTILASE_ASP"/>
    <property type="match status" value="1"/>
</dbReference>
<dbReference type="InterPro" id="IPR000209">
    <property type="entry name" value="Peptidase_S8/S53_dom"/>
</dbReference>
<comment type="caution">
    <text evidence="16">The sequence shown here is derived from an EMBL/GenBank/DDBJ whole genome shotgun (WGS) entry which is preliminary data.</text>
</comment>
<reference evidence="16" key="1">
    <citation type="submission" date="2022-08" db="EMBL/GenBank/DDBJ databases">
        <title>Genome analysis of Corynebacteriales strain.</title>
        <authorList>
            <person name="Lee S.D."/>
        </authorList>
    </citation>
    <scope>NUCLEOTIDE SEQUENCE</scope>
    <source>
        <strain evidence="16">D3-21</strain>
    </source>
</reference>
<dbReference type="InterPro" id="IPR050131">
    <property type="entry name" value="Peptidase_S8_subtilisin-like"/>
</dbReference>
<evidence type="ECO:0000256" key="14">
    <source>
        <dbReference type="SAM" id="SignalP"/>
    </source>
</evidence>
<dbReference type="SUPFAM" id="SSF52743">
    <property type="entry name" value="Subtilisin-like"/>
    <property type="match status" value="1"/>
</dbReference>
<dbReference type="InterPro" id="IPR036852">
    <property type="entry name" value="Peptidase_S8/S53_dom_sf"/>
</dbReference>
<dbReference type="InterPro" id="IPR023828">
    <property type="entry name" value="Peptidase_S8_Ser-AS"/>
</dbReference>
<keyword evidence="7 10" id="KW-0720">Serine protease</keyword>
<evidence type="ECO:0000256" key="11">
    <source>
        <dbReference type="RuleBase" id="RU003355"/>
    </source>
</evidence>
<feature type="signal peptide" evidence="14">
    <location>
        <begin position="1"/>
        <end position="26"/>
    </location>
</feature>
<evidence type="ECO:0000259" key="15">
    <source>
        <dbReference type="Pfam" id="PF00082"/>
    </source>
</evidence>
<dbReference type="RefSeq" id="WP_332520462.1">
    <property type="nucleotide sequence ID" value="NZ_JANRHA010000012.1"/>
</dbReference>
<dbReference type="GO" id="GO:0004252">
    <property type="term" value="F:serine-type endopeptidase activity"/>
    <property type="evidence" value="ECO:0007669"/>
    <property type="project" value="UniProtKB-UniRule"/>
</dbReference>
<evidence type="ECO:0000256" key="8">
    <source>
        <dbReference type="ARBA" id="ARBA00022989"/>
    </source>
</evidence>
<keyword evidence="5 13" id="KW-0812">Transmembrane</keyword>
<dbReference type="PROSITE" id="PS00138">
    <property type="entry name" value="SUBTILASE_SER"/>
    <property type="match status" value="1"/>
</dbReference>
<dbReference type="GO" id="GO:0005886">
    <property type="term" value="C:plasma membrane"/>
    <property type="evidence" value="ECO:0007669"/>
    <property type="project" value="UniProtKB-SubCell"/>
</dbReference>
<name>A0A9X4M324_9ACTN</name>
<protein>
    <submittedName>
        <fullName evidence="16">Type VII secretion-associated serine protease mycosin</fullName>
    </submittedName>
</protein>
<evidence type="ECO:0000256" key="4">
    <source>
        <dbReference type="ARBA" id="ARBA00022670"/>
    </source>
</evidence>
<organism evidence="16 17">
    <name type="scientific">Speluncibacter jeojiensis</name>
    <dbReference type="NCBI Taxonomy" id="2710754"/>
    <lineage>
        <taxon>Bacteria</taxon>
        <taxon>Bacillati</taxon>
        <taxon>Actinomycetota</taxon>
        <taxon>Actinomycetes</taxon>
        <taxon>Mycobacteriales</taxon>
        <taxon>Speluncibacteraceae</taxon>
        <taxon>Speluncibacter</taxon>
    </lineage>
</organism>
<proteinExistence type="inferred from homology"/>
<keyword evidence="8 13" id="KW-1133">Transmembrane helix</keyword>
<dbReference type="InterPro" id="IPR015500">
    <property type="entry name" value="Peptidase_S8_subtilisin-rel"/>
</dbReference>
<feature type="active site" description="Charge relay system" evidence="10">
    <location>
        <position position="316"/>
    </location>
</feature>
<feature type="active site" description="Charge relay system" evidence="10">
    <location>
        <position position="81"/>
    </location>
</feature>
<evidence type="ECO:0000256" key="9">
    <source>
        <dbReference type="ARBA" id="ARBA00023136"/>
    </source>
</evidence>
<dbReference type="PANTHER" id="PTHR43806:SF11">
    <property type="entry name" value="CEREVISIN-RELATED"/>
    <property type="match status" value="1"/>
</dbReference>
<keyword evidence="17" id="KW-1185">Reference proteome</keyword>
<accession>A0A9X4M324</accession>
<dbReference type="InterPro" id="IPR022398">
    <property type="entry name" value="Peptidase_S8_His-AS"/>
</dbReference>
<evidence type="ECO:0000256" key="1">
    <source>
        <dbReference type="ARBA" id="ARBA00004162"/>
    </source>
</evidence>
<dbReference type="GO" id="GO:0006508">
    <property type="term" value="P:proteolysis"/>
    <property type="evidence" value="ECO:0007669"/>
    <property type="project" value="UniProtKB-KW"/>
</dbReference>
<evidence type="ECO:0000256" key="3">
    <source>
        <dbReference type="ARBA" id="ARBA00022475"/>
    </source>
</evidence>
<feature type="transmembrane region" description="Helical" evidence="13">
    <location>
        <begin position="405"/>
        <end position="425"/>
    </location>
</feature>
<evidence type="ECO:0000256" key="6">
    <source>
        <dbReference type="ARBA" id="ARBA00022801"/>
    </source>
</evidence>
<dbReference type="InterPro" id="IPR023827">
    <property type="entry name" value="Peptidase_S8_Asp-AS"/>
</dbReference>
<evidence type="ECO:0000256" key="10">
    <source>
        <dbReference type="PROSITE-ProRule" id="PRU01240"/>
    </source>
</evidence>
<evidence type="ECO:0000256" key="5">
    <source>
        <dbReference type="ARBA" id="ARBA00022692"/>
    </source>
</evidence>
<feature type="region of interest" description="Disordered" evidence="12">
    <location>
        <begin position="223"/>
        <end position="244"/>
    </location>
</feature>
<dbReference type="NCBIfam" id="TIGR03921">
    <property type="entry name" value="T7SS_mycosin"/>
    <property type="match status" value="1"/>
</dbReference>